<comment type="caution">
    <text evidence="1">The sequence shown here is derived from an EMBL/GenBank/DDBJ whole genome shotgun (WGS) entry which is preliminary data.</text>
</comment>
<evidence type="ECO:0000313" key="1">
    <source>
        <dbReference type="EMBL" id="MBA0762921.1"/>
    </source>
</evidence>
<evidence type="ECO:0000313" key="2">
    <source>
        <dbReference type="Proteomes" id="UP000593568"/>
    </source>
</evidence>
<organism evidence="1 2">
    <name type="scientific">Gossypium trilobum</name>
    <dbReference type="NCBI Taxonomy" id="34281"/>
    <lineage>
        <taxon>Eukaryota</taxon>
        <taxon>Viridiplantae</taxon>
        <taxon>Streptophyta</taxon>
        <taxon>Embryophyta</taxon>
        <taxon>Tracheophyta</taxon>
        <taxon>Spermatophyta</taxon>
        <taxon>Magnoliopsida</taxon>
        <taxon>eudicotyledons</taxon>
        <taxon>Gunneridae</taxon>
        <taxon>Pentapetalae</taxon>
        <taxon>rosids</taxon>
        <taxon>malvids</taxon>
        <taxon>Malvales</taxon>
        <taxon>Malvaceae</taxon>
        <taxon>Malvoideae</taxon>
        <taxon>Gossypium</taxon>
    </lineage>
</organism>
<reference evidence="1 2" key="1">
    <citation type="journal article" date="2019" name="Genome Biol. Evol.">
        <title>Insights into the evolution of the New World diploid cottons (Gossypium, subgenus Houzingenia) based on genome sequencing.</title>
        <authorList>
            <person name="Grover C.E."/>
            <person name="Arick M.A. 2nd"/>
            <person name="Thrash A."/>
            <person name="Conover J.L."/>
            <person name="Sanders W.S."/>
            <person name="Peterson D.G."/>
            <person name="Frelichowski J.E."/>
            <person name="Scheffler J.A."/>
            <person name="Scheffler B.E."/>
            <person name="Wendel J.F."/>
        </authorList>
    </citation>
    <scope>NUCLEOTIDE SEQUENCE [LARGE SCALE GENOMIC DNA]</scope>
    <source>
        <strain evidence="1">8</strain>
        <tissue evidence="1">Leaf</tissue>
    </source>
</reference>
<dbReference type="Proteomes" id="UP000593568">
    <property type="component" value="Unassembled WGS sequence"/>
</dbReference>
<evidence type="ECO:0008006" key="3">
    <source>
        <dbReference type="Google" id="ProtNLM"/>
    </source>
</evidence>
<proteinExistence type="predicted"/>
<accession>A0A7J9DQG3</accession>
<sequence length="153" mass="17435">MGSFSIKSEYWMLRDRSWNPRDVTWKNDWKFKALKKFVSLYGFSLNNGYSLMWNERGKVLDMIALVILVSQSSNLFSDDLHEWLASTIQNPLRQTIGEGSLDGLVILQGYGYERVTIQGDCLEMVKVLQDTPPAASGSALIRHIQKLLMHAGH</sequence>
<dbReference type="EMBL" id="JABEZW010000004">
    <property type="protein sequence ID" value="MBA0762921.1"/>
    <property type="molecule type" value="Genomic_DNA"/>
</dbReference>
<gene>
    <name evidence="1" type="ORF">Gotri_012466</name>
</gene>
<name>A0A7J9DQG3_9ROSI</name>
<protein>
    <recommendedName>
        <fullName evidence="3">RNase H type-1 domain-containing protein</fullName>
    </recommendedName>
</protein>
<dbReference type="AlphaFoldDB" id="A0A7J9DQG3"/>
<keyword evidence="2" id="KW-1185">Reference proteome</keyword>